<dbReference type="SUPFAM" id="SSF51092">
    <property type="entry name" value="Vitelline membrane outer protein-I (VMO-I)"/>
    <property type="match status" value="1"/>
</dbReference>
<name>A0A3R7M696_PENVA</name>
<keyword evidence="2" id="KW-1185">Reference proteome</keyword>
<reference evidence="1 2" key="2">
    <citation type="submission" date="2019-01" db="EMBL/GenBank/DDBJ databases">
        <title>The decoding of complex shrimp genome reveals the adaptation for benthos swimmer, frequently molting mechanism and breeding impact on genome.</title>
        <authorList>
            <person name="Sun Y."/>
            <person name="Gao Y."/>
            <person name="Yu Y."/>
        </authorList>
    </citation>
    <scope>NUCLEOTIDE SEQUENCE [LARGE SCALE GENOMIC DNA]</scope>
    <source>
        <tissue evidence="1">Muscle</tissue>
    </source>
</reference>
<accession>A0A3R7M696</accession>
<dbReference type="Gene3D" id="2.100.10.20">
    <property type="entry name" value="Vitelline membrane outer layer protein I (VOMI)"/>
    <property type="match status" value="1"/>
</dbReference>
<dbReference type="EMBL" id="QCYY01001932">
    <property type="protein sequence ID" value="ROT74116.1"/>
    <property type="molecule type" value="Genomic_DNA"/>
</dbReference>
<dbReference type="STRING" id="6689.A0A3R7M696"/>
<protein>
    <submittedName>
        <fullName evidence="1">Vitelline membrane outer layer 1-like protein</fullName>
    </submittedName>
</protein>
<reference evidence="1 2" key="1">
    <citation type="submission" date="2018-04" db="EMBL/GenBank/DDBJ databases">
        <authorList>
            <person name="Zhang X."/>
            <person name="Yuan J."/>
            <person name="Li F."/>
            <person name="Xiang J."/>
        </authorList>
    </citation>
    <scope>NUCLEOTIDE SEQUENCE [LARGE SCALE GENOMIC DNA]</scope>
    <source>
        <tissue evidence="1">Muscle</tissue>
    </source>
</reference>
<gene>
    <name evidence="1" type="ORF">C7M84_007385</name>
</gene>
<dbReference type="InterPro" id="IPR036706">
    <property type="entry name" value="VOMI_sf"/>
</dbReference>
<organism evidence="1 2">
    <name type="scientific">Penaeus vannamei</name>
    <name type="common">Whiteleg shrimp</name>
    <name type="synonym">Litopenaeus vannamei</name>
    <dbReference type="NCBI Taxonomy" id="6689"/>
    <lineage>
        <taxon>Eukaryota</taxon>
        <taxon>Metazoa</taxon>
        <taxon>Ecdysozoa</taxon>
        <taxon>Arthropoda</taxon>
        <taxon>Crustacea</taxon>
        <taxon>Multicrustacea</taxon>
        <taxon>Malacostraca</taxon>
        <taxon>Eumalacostraca</taxon>
        <taxon>Eucarida</taxon>
        <taxon>Decapoda</taxon>
        <taxon>Dendrobranchiata</taxon>
        <taxon>Penaeoidea</taxon>
        <taxon>Penaeidae</taxon>
        <taxon>Penaeus</taxon>
    </lineage>
</organism>
<dbReference type="GO" id="GO:0005615">
    <property type="term" value="C:extracellular space"/>
    <property type="evidence" value="ECO:0007669"/>
    <property type="project" value="TreeGrafter"/>
</dbReference>
<evidence type="ECO:0000313" key="2">
    <source>
        <dbReference type="Proteomes" id="UP000283509"/>
    </source>
</evidence>
<dbReference type="InterPro" id="IPR005515">
    <property type="entry name" value="VOMI"/>
</dbReference>
<dbReference type="Proteomes" id="UP000283509">
    <property type="component" value="Unassembled WGS sequence"/>
</dbReference>
<dbReference type="PANTHER" id="PTHR18841:SF0">
    <property type="entry name" value="VITELLINE MEMBRANE OUTER LAYER 1 HOMOLOG A-RELATED"/>
    <property type="match status" value="1"/>
</dbReference>
<sequence>MFEPYSLIDTDETAVNAVRLYCSTLDHILTGYIQSVEGKHMGLLGMKHCSTGFATGMRANVLASQGLLGDDVAVENVEVACDDGTETIVGVEEAKIPMGEWSLWSRCSPGSGVCGIQTRFQNSGLGDDAGVTDVSMYCCSFNGTRVH</sequence>
<proteinExistence type="predicted"/>
<dbReference type="OrthoDB" id="6347413at2759"/>
<comment type="caution">
    <text evidence="1">The sequence shown here is derived from an EMBL/GenBank/DDBJ whole genome shotgun (WGS) entry which is preliminary data.</text>
</comment>
<dbReference type="Pfam" id="PF03762">
    <property type="entry name" value="VOMI"/>
    <property type="match status" value="1"/>
</dbReference>
<dbReference type="PANTHER" id="PTHR18841">
    <property type="entry name" value="VITELLINE MEMBRANE OUTER LAYER PROTEIN I-RELATED"/>
    <property type="match status" value="1"/>
</dbReference>
<dbReference type="AlphaFoldDB" id="A0A3R7M696"/>
<evidence type="ECO:0000313" key="1">
    <source>
        <dbReference type="EMBL" id="ROT74116.1"/>
    </source>
</evidence>